<evidence type="ECO:0000256" key="2">
    <source>
        <dbReference type="ARBA" id="ARBA00022692"/>
    </source>
</evidence>
<protein>
    <recommendedName>
        <fullName evidence="6">ABC transmembrane type-1 domain-containing protein</fullName>
    </recommendedName>
</protein>
<proteinExistence type="predicted"/>
<dbReference type="InterPro" id="IPR036640">
    <property type="entry name" value="ABC1_TM_sf"/>
</dbReference>
<dbReference type="GO" id="GO:0005886">
    <property type="term" value="C:plasma membrane"/>
    <property type="evidence" value="ECO:0007669"/>
    <property type="project" value="UniProtKB-SubCell"/>
</dbReference>
<dbReference type="GO" id="GO:0005524">
    <property type="term" value="F:ATP binding"/>
    <property type="evidence" value="ECO:0007669"/>
    <property type="project" value="InterPro"/>
</dbReference>
<reference evidence="7 8" key="1">
    <citation type="submission" date="2009-02" db="EMBL/GenBank/DDBJ databases">
        <authorList>
            <person name="Fulton L."/>
            <person name="Clifton S."/>
            <person name="Fulton B."/>
            <person name="Xu J."/>
            <person name="Minx P."/>
            <person name="Pepin K.H."/>
            <person name="Johnson M."/>
            <person name="Bhonagiri V."/>
            <person name="Nash W.E."/>
            <person name="Mardis E.R."/>
            <person name="Wilson R.K."/>
        </authorList>
    </citation>
    <scope>NUCLEOTIDE SEQUENCE [LARGE SCALE GENOMIC DNA]</scope>
    <source>
        <strain evidence="7 8">DSM 16841</strain>
    </source>
</reference>
<dbReference type="Proteomes" id="UP000003561">
    <property type="component" value="Unassembled WGS sequence"/>
</dbReference>
<evidence type="ECO:0000259" key="6">
    <source>
        <dbReference type="PROSITE" id="PS50929"/>
    </source>
</evidence>
<name>C0FY39_9FIRM</name>
<dbReference type="PROSITE" id="PS50929">
    <property type="entry name" value="ABC_TM1F"/>
    <property type="match status" value="1"/>
</dbReference>
<dbReference type="GO" id="GO:0140359">
    <property type="term" value="F:ABC-type transporter activity"/>
    <property type="evidence" value="ECO:0007669"/>
    <property type="project" value="InterPro"/>
</dbReference>
<dbReference type="InterPro" id="IPR011527">
    <property type="entry name" value="ABC1_TM_dom"/>
</dbReference>
<feature type="transmembrane region" description="Helical" evidence="5">
    <location>
        <begin position="132"/>
        <end position="157"/>
    </location>
</feature>
<feature type="domain" description="ABC transmembrane type-1" evidence="6">
    <location>
        <begin position="13"/>
        <end position="154"/>
    </location>
</feature>
<keyword evidence="4 5" id="KW-0472">Membrane</keyword>
<dbReference type="Gene3D" id="1.20.1560.10">
    <property type="entry name" value="ABC transporter type 1, transmembrane domain"/>
    <property type="match status" value="1"/>
</dbReference>
<dbReference type="AlphaFoldDB" id="C0FY39"/>
<evidence type="ECO:0000256" key="3">
    <source>
        <dbReference type="ARBA" id="ARBA00022989"/>
    </source>
</evidence>
<keyword evidence="2 5" id="KW-0812">Transmembrane</keyword>
<feature type="transmembrane region" description="Helical" evidence="5">
    <location>
        <begin position="46"/>
        <end position="68"/>
    </location>
</feature>
<evidence type="ECO:0000256" key="1">
    <source>
        <dbReference type="ARBA" id="ARBA00004651"/>
    </source>
</evidence>
<reference evidence="7 8" key="2">
    <citation type="submission" date="2009-03" db="EMBL/GenBank/DDBJ databases">
        <title>Draft genome sequence of Roseburia inulinivorans (DSM 16841).</title>
        <authorList>
            <person name="Sudarsanam P."/>
            <person name="Ley R."/>
            <person name="Guruge J."/>
            <person name="Turnbaugh P.J."/>
            <person name="Mahowald M."/>
            <person name="Liep D."/>
            <person name="Gordon J."/>
        </authorList>
    </citation>
    <scope>NUCLEOTIDE SEQUENCE [LARGE SCALE GENOMIC DNA]</scope>
    <source>
        <strain evidence="7 8">DSM 16841</strain>
    </source>
</reference>
<evidence type="ECO:0000313" key="7">
    <source>
        <dbReference type="EMBL" id="EEG92525.1"/>
    </source>
</evidence>
<dbReference type="Pfam" id="PF00664">
    <property type="entry name" value="ABC_membrane"/>
    <property type="match status" value="1"/>
</dbReference>
<gene>
    <name evidence="7" type="ORF">ROSEINA2194_03678</name>
</gene>
<evidence type="ECO:0000313" key="8">
    <source>
        <dbReference type="Proteomes" id="UP000003561"/>
    </source>
</evidence>
<feature type="transmembrane region" description="Helical" evidence="5">
    <location>
        <begin position="12"/>
        <end position="34"/>
    </location>
</feature>
<organism evidence="7 8">
    <name type="scientific">Roseburia inulinivorans DSM 16841</name>
    <dbReference type="NCBI Taxonomy" id="622312"/>
    <lineage>
        <taxon>Bacteria</taxon>
        <taxon>Bacillati</taxon>
        <taxon>Bacillota</taxon>
        <taxon>Clostridia</taxon>
        <taxon>Lachnospirales</taxon>
        <taxon>Lachnospiraceae</taxon>
        <taxon>Roseburia</taxon>
    </lineage>
</organism>
<comment type="caution">
    <text evidence="7">The sequence shown here is derived from an EMBL/GenBank/DDBJ whole genome shotgun (WGS) entry which is preliminary data.</text>
</comment>
<dbReference type="EMBL" id="ACFY01000153">
    <property type="protein sequence ID" value="EEG92525.1"/>
    <property type="molecule type" value="Genomic_DNA"/>
</dbReference>
<dbReference type="SUPFAM" id="SSF90123">
    <property type="entry name" value="ABC transporter transmembrane region"/>
    <property type="match status" value="1"/>
</dbReference>
<keyword evidence="3 5" id="KW-1133">Transmembrane helix</keyword>
<evidence type="ECO:0000256" key="4">
    <source>
        <dbReference type="ARBA" id="ARBA00023136"/>
    </source>
</evidence>
<accession>C0FY39</accession>
<evidence type="ECO:0000256" key="5">
    <source>
        <dbReference type="SAM" id="Phobius"/>
    </source>
</evidence>
<comment type="subcellular location">
    <subcellularLocation>
        <location evidence="1">Cell membrane</location>
        <topology evidence="1">Multi-pass membrane protein</topology>
    </subcellularLocation>
</comment>
<dbReference type="RefSeq" id="WP_007889848.1">
    <property type="nucleotide sequence ID" value="NZ_ACFY01000153.1"/>
</dbReference>
<sequence>MKTKELEKYPLQILMMTLTSFLTLLIPKLLSYLIDDILMANNKEKILPWFMITFGVTSLLMIMKFYFITYNPIKIGIKNTFRLQIKAAKDILNMNQSVYADEDKGYYYNVCSNSCAAYGDLYEEIHLNLISCFIYVCGILAVVFMTNIYLGIFLSYMESF</sequence>